<dbReference type="Gene3D" id="1.50.10.10">
    <property type="match status" value="1"/>
</dbReference>
<evidence type="ECO:0000256" key="1">
    <source>
        <dbReference type="ARBA" id="ARBA00001913"/>
    </source>
</evidence>
<dbReference type="PANTHER" id="PTHR11742:SF55">
    <property type="entry name" value="ENDOPLASMIC RETICULUM MANNOSYL-OLIGOSACCHARIDE 1,2-ALPHA-MANNOSIDASE"/>
    <property type="match status" value="1"/>
</dbReference>
<dbReference type="GO" id="GO:0036503">
    <property type="term" value="P:ERAD pathway"/>
    <property type="evidence" value="ECO:0007669"/>
    <property type="project" value="UniProtKB-ARBA"/>
</dbReference>
<evidence type="ECO:0000256" key="10">
    <source>
        <dbReference type="PIRSR" id="PIRSR601382-2"/>
    </source>
</evidence>
<evidence type="ECO:0000256" key="13">
    <source>
        <dbReference type="SAM" id="MobiDB-lite"/>
    </source>
</evidence>
<feature type="binding site" evidence="10">
    <location>
        <position position="571"/>
    </location>
    <ligand>
        <name>Ca(2+)</name>
        <dbReference type="ChEBI" id="CHEBI:29108"/>
    </ligand>
</feature>
<keyword evidence="12 15" id="KW-0326">Glycosidase</keyword>
<dbReference type="PRINTS" id="PR00747">
    <property type="entry name" value="GLYHDRLASE47"/>
</dbReference>
<keyword evidence="14" id="KW-0812">Transmembrane</keyword>
<keyword evidence="4 10" id="KW-0479">Metal-binding</keyword>
<feature type="region of interest" description="Disordered" evidence="13">
    <location>
        <begin position="446"/>
        <end position="471"/>
    </location>
</feature>
<dbReference type="Proteomes" id="UP001201163">
    <property type="component" value="Unassembled WGS sequence"/>
</dbReference>
<comment type="caution">
    <text evidence="15">The sequence shown here is derived from an EMBL/GenBank/DDBJ whole genome shotgun (WGS) entry which is preliminary data.</text>
</comment>
<reference evidence="15" key="1">
    <citation type="submission" date="2022-01" db="EMBL/GenBank/DDBJ databases">
        <title>Comparative genomics reveals a dynamic genome evolution in the ectomycorrhizal milk-cap (Lactarius) mushrooms.</title>
        <authorList>
            <consortium name="DOE Joint Genome Institute"/>
            <person name="Lebreton A."/>
            <person name="Tang N."/>
            <person name="Kuo A."/>
            <person name="LaButti K."/>
            <person name="Drula E."/>
            <person name="Barry K."/>
            <person name="Clum A."/>
            <person name="Lipzen A."/>
            <person name="Mousain D."/>
            <person name="Ng V."/>
            <person name="Wang R."/>
            <person name="Wang X."/>
            <person name="Dai Y."/>
            <person name="Henrissat B."/>
            <person name="Grigoriev I.V."/>
            <person name="Guerin-Laguette A."/>
            <person name="Yu F."/>
            <person name="Martin F.M."/>
        </authorList>
    </citation>
    <scope>NUCLEOTIDE SEQUENCE</scope>
    <source>
        <strain evidence="15">QP</strain>
    </source>
</reference>
<dbReference type="GO" id="GO:0005975">
    <property type="term" value="P:carbohydrate metabolic process"/>
    <property type="evidence" value="ECO:0007669"/>
    <property type="project" value="InterPro"/>
</dbReference>
<sequence length="602" mass="67154">MLSSQSLYGVLHRPIVRIILLCLFILFLFAAMLPRTDPSGFFDLVAPQDQIPPIPHRPMGPPRHRIKAQRPLADPMAAHDGPWAKRADAVRGAFLHAYQGYLTHAAPHDELKPIAKLPVDNMRSFNGWGLSIVDSLDTMWLMGLYEEFDAGLAVVANVTFTMSPNKYAPFFETVIRYLGGLLSAYALSQDPILLARADDLGTALLPALNTSSGLPMFAVNTVNGKVAKGWAGDAGLAESVTCQLEYKYLAYLTGRKVYYDAVERVMDIMYEANVTSTGELFPLFWSIEDGVPIGRSVSVGAIGDSAYEYMLKQWLLTGRTDTKARDLYIRSMDAILDHLTYLTPNRGLLYVTDATVDIHGTFLPSHKLEHLTCFLPATLALGAATLRDVPQRHMWAARAFAHTCWVLYADSPSGLAPDVALMRSTQGPAPPSPFGDPWLAHLKQWEQSGSQGDPPGVRSPESVRDTDTAPEYTPIGKSYLLRPETVESFYLLWRTTGDVMWRERGWEVFESLEREARVEGGGYASVEDVQRVGGPKIDEMPSWFLAETLKYLFLLFTDEELVPLDRWVFNTEAHPLPVFHWSVWEMERLGITRGIKTEGDTP</sequence>
<keyword evidence="14" id="KW-0472">Membrane</keyword>
<dbReference type="EMBL" id="JAKELL010000016">
    <property type="protein sequence ID" value="KAH8993917.1"/>
    <property type="molecule type" value="Genomic_DNA"/>
</dbReference>
<evidence type="ECO:0000256" key="6">
    <source>
        <dbReference type="ARBA" id="ARBA00022837"/>
    </source>
</evidence>
<accession>A0AAD4QEY0</accession>
<proteinExistence type="inferred from homology"/>
<evidence type="ECO:0000256" key="4">
    <source>
        <dbReference type="ARBA" id="ARBA00022723"/>
    </source>
</evidence>
<keyword evidence="16" id="KW-1185">Reference proteome</keyword>
<keyword evidence="5 12" id="KW-0378">Hydrolase</keyword>
<dbReference type="InterPro" id="IPR012341">
    <property type="entry name" value="6hp_glycosidase-like_sf"/>
</dbReference>
<dbReference type="GO" id="GO:0004571">
    <property type="term" value="F:mannosyl-oligosaccharide 1,2-alpha-mannosidase activity"/>
    <property type="evidence" value="ECO:0007669"/>
    <property type="project" value="UniProtKB-EC"/>
</dbReference>
<dbReference type="InterPro" id="IPR050749">
    <property type="entry name" value="Glycosyl_Hydrolase_47"/>
</dbReference>
<name>A0AAD4QEY0_9AGAM</name>
<gene>
    <name evidence="15" type="ORF">EDB92DRAFT_1851582</name>
</gene>
<comment type="similarity">
    <text evidence="3 12">Belongs to the glycosyl hydrolase 47 family.</text>
</comment>
<keyword evidence="7 11" id="KW-1015">Disulfide bond</keyword>
<dbReference type="EC" id="3.2.1.-" evidence="12"/>
<dbReference type="PANTHER" id="PTHR11742">
    <property type="entry name" value="MANNOSYL-OLIGOSACCHARIDE ALPHA-1,2-MANNOSIDASE-RELATED"/>
    <property type="match status" value="1"/>
</dbReference>
<evidence type="ECO:0000256" key="2">
    <source>
        <dbReference type="ARBA" id="ARBA00004922"/>
    </source>
</evidence>
<protein>
    <recommendedName>
        <fullName evidence="12">alpha-1,2-Mannosidase</fullName>
        <ecNumber evidence="12">3.2.1.-</ecNumber>
    </recommendedName>
</protein>
<evidence type="ECO:0000256" key="12">
    <source>
        <dbReference type="RuleBase" id="RU361193"/>
    </source>
</evidence>
<dbReference type="GO" id="GO:0005783">
    <property type="term" value="C:endoplasmic reticulum"/>
    <property type="evidence" value="ECO:0007669"/>
    <property type="project" value="TreeGrafter"/>
</dbReference>
<evidence type="ECO:0000256" key="8">
    <source>
        <dbReference type="ARBA" id="ARBA00047669"/>
    </source>
</evidence>
<dbReference type="InterPro" id="IPR001382">
    <property type="entry name" value="Glyco_hydro_47"/>
</dbReference>
<organism evidence="15 16">
    <name type="scientific">Lactarius akahatsu</name>
    <dbReference type="NCBI Taxonomy" id="416441"/>
    <lineage>
        <taxon>Eukaryota</taxon>
        <taxon>Fungi</taxon>
        <taxon>Dikarya</taxon>
        <taxon>Basidiomycota</taxon>
        <taxon>Agaricomycotina</taxon>
        <taxon>Agaricomycetes</taxon>
        <taxon>Russulales</taxon>
        <taxon>Russulaceae</taxon>
        <taxon>Lactarius</taxon>
    </lineage>
</organism>
<evidence type="ECO:0000256" key="11">
    <source>
        <dbReference type="PIRSR" id="PIRSR601382-3"/>
    </source>
</evidence>
<dbReference type="GO" id="GO:0016020">
    <property type="term" value="C:membrane"/>
    <property type="evidence" value="ECO:0007669"/>
    <property type="project" value="InterPro"/>
</dbReference>
<dbReference type="AlphaFoldDB" id="A0AAD4QEY0"/>
<dbReference type="GO" id="GO:0005509">
    <property type="term" value="F:calcium ion binding"/>
    <property type="evidence" value="ECO:0007669"/>
    <property type="project" value="InterPro"/>
</dbReference>
<evidence type="ECO:0000313" key="15">
    <source>
        <dbReference type="EMBL" id="KAH8993917.1"/>
    </source>
</evidence>
<dbReference type="SUPFAM" id="SSF48225">
    <property type="entry name" value="Seven-hairpin glycosidases"/>
    <property type="match status" value="1"/>
</dbReference>
<evidence type="ECO:0000256" key="3">
    <source>
        <dbReference type="ARBA" id="ARBA00007658"/>
    </source>
</evidence>
<dbReference type="InterPro" id="IPR036026">
    <property type="entry name" value="Seven-hairpin_glycosidases"/>
</dbReference>
<evidence type="ECO:0000313" key="16">
    <source>
        <dbReference type="Proteomes" id="UP001201163"/>
    </source>
</evidence>
<evidence type="ECO:0000256" key="14">
    <source>
        <dbReference type="SAM" id="Phobius"/>
    </source>
</evidence>
<evidence type="ECO:0000256" key="5">
    <source>
        <dbReference type="ARBA" id="ARBA00022801"/>
    </source>
</evidence>
<comment type="pathway">
    <text evidence="2">Protein modification; protein glycosylation.</text>
</comment>
<comment type="cofactor">
    <cofactor evidence="1 10">
        <name>Ca(2+)</name>
        <dbReference type="ChEBI" id="CHEBI:29108"/>
    </cofactor>
</comment>
<comment type="catalytic activity">
    <reaction evidence="9">
        <text>N(4)-(alpha-D-Man-(1-&gt;2)-alpha-D-Man-(1-&gt;2)-alpha-D-Man-(1-&gt;3)-[alpha-D-Man-(1-&gt;2)-alpha-D-Man-(1-&gt;3)-[alpha-D-Man-(1-&gt;2)-alpha-D-Man-(1-&gt;6)]-alpha-D-Man-(1-&gt;6)]-beta-D-Man-(1-&gt;4)-beta-D-GlcNAc-(1-&gt;4)-beta-D-GlcNAc)-L-asparaginyl-[protein] (N-glucan mannose isomer 9A1,2,3B1,2,3) + 4 H2O = N(4)-(alpha-D-Man-(1-&gt;3)-[alpha-D-Man-(1-&gt;3)-[alpha-D-Man-(1-&gt;6)]-alpha-D-Man-(1-&gt;6)]-beta-D-Man-(1-&gt;4)-beta-D-GlcNAc-(1-&gt;4)-beta-D-GlcNAc)-L-asparaginyl-[protein] (N-glucan mannose isomer 5A1,2) + 4 beta-D-mannose</text>
        <dbReference type="Rhea" id="RHEA:56008"/>
        <dbReference type="Rhea" id="RHEA-COMP:14356"/>
        <dbReference type="Rhea" id="RHEA-COMP:14367"/>
        <dbReference type="ChEBI" id="CHEBI:15377"/>
        <dbReference type="ChEBI" id="CHEBI:28563"/>
        <dbReference type="ChEBI" id="CHEBI:59087"/>
        <dbReference type="ChEBI" id="CHEBI:139493"/>
        <dbReference type="EC" id="3.2.1.113"/>
    </reaction>
</comment>
<evidence type="ECO:0000256" key="7">
    <source>
        <dbReference type="ARBA" id="ARBA00023157"/>
    </source>
</evidence>
<comment type="catalytic activity">
    <reaction evidence="8">
        <text>N(4)-(alpha-D-Man-(1-&gt;2)-alpha-D-Man-(1-&gt;2)-alpha-D-Man-(1-&gt;3)-[alpha-D-Man-(1-&gt;3)-[alpha-D-Man-(1-&gt;2)-alpha-D-Man-(1-&gt;6)]-alpha-D-Man-(1-&gt;6)]-beta-D-Man-(1-&gt;4)-beta-D-GlcNAc-(1-&gt;4)-beta-D-GlcNAc)-L-asparaginyl-[protein] (N-glucan mannose isomer 8A1,2,3B1,3) + 3 H2O = N(4)-(alpha-D-Man-(1-&gt;3)-[alpha-D-Man-(1-&gt;3)-[alpha-D-Man-(1-&gt;6)]-alpha-D-Man-(1-&gt;6)]-beta-D-Man-(1-&gt;4)-beta-D-GlcNAc-(1-&gt;4)-beta-D-GlcNAc)-L-asparaginyl-[protein] (N-glucan mannose isomer 5A1,2) + 3 beta-D-mannose</text>
        <dbReference type="Rhea" id="RHEA:56028"/>
        <dbReference type="Rhea" id="RHEA-COMP:14358"/>
        <dbReference type="Rhea" id="RHEA-COMP:14367"/>
        <dbReference type="ChEBI" id="CHEBI:15377"/>
        <dbReference type="ChEBI" id="CHEBI:28563"/>
        <dbReference type="ChEBI" id="CHEBI:59087"/>
        <dbReference type="ChEBI" id="CHEBI:60628"/>
        <dbReference type="EC" id="3.2.1.113"/>
    </reaction>
</comment>
<keyword evidence="6 10" id="KW-0106">Calcium</keyword>
<keyword evidence="14" id="KW-1133">Transmembrane helix</keyword>
<dbReference type="Pfam" id="PF01532">
    <property type="entry name" value="Glyco_hydro_47"/>
    <property type="match status" value="1"/>
</dbReference>
<feature type="disulfide bond" evidence="11">
    <location>
        <begin position="373"/>
        <end position="404"/>
    </location>
</feature>
<evidence type="ECO:0000256" key="9">
    <source>
        <dbReference type="ARBA" id="ARBA00048605"/>
    </source>
</evidence>
<feature type="transmembrane region" description="Helical" evidence="14">
    <location>
        <begin position="15"/>
        <end position="33"/>
    </location>
</feature>